<evidence type="ECO:0000313" key="3">
    <source>
        <dbReference type="Proteomes" id="UP001139502"/>
    </source>
</evidence>
<keyword evidence="1" id="KW-1133">Transmembrane helix</keyword>
<dbReference type="RefSeq" id="WP_254164951.1">
    <property type="nucleotide sequence ID" value="NZ_JANAFB010000004.1"/>
</dbReference>
<gene>
    <name evidence="2" type="ORF">NBM05_02750</name>
</gene>
<feature type="transmembrane region" description="Helical" evidence="1">
    <location>
        <begin position="111"/>
        <end position="132"/>
    </location>
</feature>
<feature type="transmembrane region" description="Helical" evidence="1">
    <location>
        <begin position="79"/>
        <end position="99"/>
    </location>
</feature>
<proteinExistence type="predicted"/>
<protein>
    <submittedName>
        <fullName evidence="2">Uncharacterized protein</fullName>
    </submittedName>
</protein>
<organism evidence="2 3">
    <name type="scientific">Rothia santali</name>
    <dbReference type="NCBI Taxonomy" id="2949643"/>
    <lineage>
        <taxon>Bacteria</taxon>
        <taxon>Bacillati</taxon>
        <taxon>Actinomycetota</taxon>
        <taxon>Actinomycetes</taxon>
        <taxon>Micrococcales</taxon>
        <taxon>Micrococcaceae</taxon>
        <taxon>Rothia</taxon>
    </lineage>
</organism>
<keyword evidence="1" id="KW-0472">Membrane</keyword>
<comment type="caution">
    <text evidence="2">The sequence shown here is derived from an EMBL/GenBank/DDBJ whole genome shotgun (WGS) entry which is preliminary data.</text>
</comment>
<evidence type="ECO:0000256" key="1">
    <source>
        <dbReference type="SAM" id="Phobius"/>
    </source>
</evidence>
<keyword evidence="1" id="KW-0812">Transmembrane</keyword>
<keyword evidence="3" id="KW-1185">Reference proteome</keyword>
<sequence length="146" mass="15124">MTPFRTEDRSILQRRSCRWGAPLLAALLLGAAREVLVRVLTGGGTVSMPITLLAATVPVAIIACCAIPPLRPVGLMQEVLTHPAKAFAFTTAACLLYALPGVWGSPDPLEAGITLVLSVGLGAAAAGAVGVSRRRRTRDAARRAGS</sequence>
<evidence type="ECO:0000313" key="2">
    <source>
        <dbReference type="EMBL" id="MCP3424976.1"/>
    </source>
</evidence>
<dbReference type="EMBL" id="JANAFB010000004">
    <property type="protein sequence ID" value="MCP3424976.1"/>
    <property type="molecule type" value="Genomic_DNA"/>
</dbReference>
<reference evidence="2" key="1">
    <citation type="submission" date="2022-06" db="EMBL/GenBank/DDBJ databases">
        <title>Rothia sp. isolated from sandalwood seedling.</title>
        <authorList>
            <person name="Tuikhar N."/>
            <person name="Kirdat K."/>
            <person name="Thorat V."/>
            <person name="Swetha P."/>
            <person name="Padma S."/>
            <person name="Sundararaj R."/>
            <person name="Yadav A."/>
        </authorList>
    </citation>
    <scope>NUCLEOTIDE SEQUENCE</scope>
    <source>
        <strain evidence="2">AR01</strain>
    </source>
</reference>
<dbReference type="AlphaFoldDB" id="A0A9X2KKE9"/>
<feature type="transmembrane region" description="Helical" evidence="1">
    <location>
        <begin position="46"/>
        <end position="67"/>
    </location>
</feature>
<accession>A0A9X2KKE9</accession>
<name>A0A9X2KKE9_9MICC</name>
<dbReference type="Proteomes" id="UP001139502">
    <property type="component" value="Unassembled WGS sequence"/>
</dbReference>
<feature type="transmembrane region" description="Helical" evidence="1">
    <location>
        <begin position="21"/>
        <end position="40"/>
    </location>
</feature>